<gene>
    <name evidence="3" type="ORF">N0V91_004842</name>
</gene>
<dbReference type="EMBL" id="JAPEVA010000030">
    <property type="protein sequence ID" value="KAJ4405958.1"/>
    <property type="molecule type" value="Genomic_DNA"/>
</dbReference>
<evidence type="ECO:0000313" key="4">
    <source>
        <dbReference type="Proteomes" id="UP001140510"/>
    </source>
</evidence>
<dbReference type="PANTHER" id="PTHR36223">
    <property type="entry name" value="BETA-LACTAMASE-TYPE TRANSPEPTIDASE FOLD DOMAIN CONTAINING PROTEIN"/>
    <property type="match status" value="1"/>
</dbReference>
<feature type="compositionally biased region" description="Polar residues" evidence="1">
    <location>
        <begin position="114"/>
        <end position="127"/>
    </location>
</feature>
<proteinExistence type="predicted"/>
<feature type="region of interest" description="Disordered" evidence="1">
    <location>
        <begin position="172"/>
        <end position="214"/>
    </location>
</feature>
<dbReference type="OrthoDB" id="3364132at2759"/>
<feature type="compositionally biased region" description="Polar residues" evidence="1">
    <location>
        <begin position="286"/>
        <end position="301"/>
    </location>
</feature>
<feature type="region of interest" description="Disordered" evidence="1">
    <location>
        <begin position="114"/>
        <end position="142"/>
    </location>
</feature>
<evidence type="ECO:0000256" key="1">
    <source>
        <dbReference type="SAM" id="MobiDB-lite"/>
    </source>
</evidence>
<name>A0A9W8ZD60_9PLEO</name>
<keyword evidence="4" id="KW-1185">Reference proteome</keyword>
<accession>A0A9W8ZD60</accession>
<reference evidence="3" key="1">
    <citation type="submission" date="2022-10" db="EMBL/GenBank/DDBJ databases">
        <title>Tapping the CABI collections for fungal endophytes: first genome assemblies for Collariella, Neodidymelliopsis, Ascochyta clinopodiicola, Didymella pomorum, Didymosphaeria variabile, Neocosmospora piperis and Neocucurbitaria cava.</title>
        <authorList>
            <person name="Hill R."/>
        </authorList>
    </citation>
    <scope>NUCLEOTIDE SEQUENCE</scope>
    <source>
        <strain evidence="3">IMI 355091</strain>
    </source>
</reference>
<dbReference type="AlphaFoldDB" id="A0A9W8ZD60"/>
<organism evidence="3 4">
    <name type="scientific">Didymella pomorum</name>
    <dbReference type="NCBI Taxonomy" id="749634"/>
    <lineage>
        <taxon>Eukaryota</taxon>
        <taxon>Fungi</taxon>
        <taxon>Dikarya</taxon>
        <taxon>Ascomycota</taxon>
        <taxon>Pezizomycotina</taxon>
        <taxon>Dothideomycetes</taxon>
        <taxon>Pleosporomycetidae</taxon>
        <taxon>Pleosporales</taxon>
        <taxon>Pleosporineae</taxon>
        <taxon>Didymellaceae</taxon>
        <taxon>Didymella</taxon>
    </lineage>
</organism>
<dbReference type="PANTHER" id="PTHR36223:SF1">
    <property type="entry name" value="TRANSCRIPTION ELONGATION FACTOR EAF N-TERMINAL DOMAIN-CONTAINING PROTEIN"/>
    <property type="match status" value="1"/>
</dbReference>
<protein>
    <recommendedName>
        <fullName evidence="2">DUF7918 domain-containing protein</fullName>
    </recommendedName>
</protein>
<dbReference type="Proteomes" id="UP001140510">
    <property type="component" value="Unassembled WGS sequence"/>
</dbReference>
<dbReference type="InterPro" id="IPR057678">
    <property type="entry name" value="DUF7918"/>
</dbReference>
<feature type="compositionally biased region" description="Polar residues" evidence="1">
    <location>
        <begin position="183"/>
        <end position="194"/>
    </location>
</feature>
<comment type="caution">
    <text evidence="3">The sequence shown here is derived from an EMBL/GenBank/DDBJ whole genome shotgun (WGS) entry which is preliminary data.</text>
</comment>
<dbReference type="Pfam" id="PF25534">
    <property type="entry name" value="DUF7918"/>
    <property type="match status" value="1"/>
</dbReference>
<feature type="domain" description="DUF7918" evidence="2">
    <location>
        <begin position="9"/>
        <end position="60"/>
    </location>
</feature>
<sequence>MAIHNDHPGLTVEIVVNGKALPDYDAPATCANPKVVTKYVEFKAGNEFLIGYWLEDPFLRSSGAMRPENREVFAMFRFKYRSRDELETLDVLPSEDGRTLSTPPQAMQTVSGTVEKNQETQLASVKQETPRTVPPTEDEQQLKSKTVTLRFSGNNTAILRQILRLLTERRAPLSKRGSRVSHQESMITRQATTLEDSRPQAPTPASEQAPRLSFPLRQRSATLVTSSLQPQFPTPAPPAEVDVDGLTDLELVALIKYYRGSDRGLAGQSRVRLQALLKYHEEKDTSPSTSILYKGATTNDGVTDERGREDDSGQEEQRKRKRLQAMAVGD</sequence>
<feature type="region of interest" description="Disordered" evidence="1">
    <location>
        <begin position="284"/>
        <end position="330"/>
    </location>
</feature>
<evidence type="ECO:0000313" key="3">
    <source>
        <dbReference type="EMBL" id="KAJ4405958.1"/>
    </source>
</evidence>
<feature type="compositionally biased region" description="Basic and acidic residues" evidence="1">
    <location>
        <begin position="303"/>
        <end position="318"/>
    </location>
</feature>
<evidence type="ECO:0000259" key="2">
    <source>
        <dbReference type="Pfam" id="PF25534"/>
    </source>
</evidence>